<dbReference type="PANTHER" id="PTHR21011">
    <property type="entry name" value="MITOCHONDRIAL 28S RIBOSOMAL PROTEIN S6"/>
    <property type="match status" value="1"/>
</dbReference>
<feature type="compositionally biased region" description="Basic and acidic residues" evidence="2">
    <location>
        <begin position="181"/>
        <end position="192"/>
    </location>
</feature>
<evidence type="ECO:0000256" key="1">
    <source>
        <dbReference type="ARBA" id="ARBA00009512"/>
    </source>
</evidence>
<dbReference type="GO" id="GO:0070181">
    <property type="term" value="F:small ribosomal subunit rRNA binding"/>
    <property type="evidence" value="ECO:0007669"/>
    <property type="project" value="TreeGrafter"/>
</dbReference>
<comment type="similarity">
    <text evidence="1">Belongs to the bacterial ribosomal protein bS6 family.</text>
</comment>
<dbReference type="Pfam" id="PF01250">
    <property type="entry name" value="Ribosomal_S6"/>
    <property type="match status" value="1"/>
</dbReference>
<feature type="compositionally biased region" description="Basic and acidic residues" evidence="2">
    <location>
        <begin position="136"/>
        <end position="154"/>
    </location>
</feature>
<feature type="region of interest" description="Disordered" evidence="2">
    <location>
        <begin position="98"/>
        <end position="192"/>
    </location>
</feature>
<dbReference type="Gene3D" id="3.30.70.60">
    <property type="match status" value="1"/>
</dbReference>
<reference evidence="3" key="1">
    <citation type="submission" date="2018-05" db="EMBL/GenBank/DDBJ databases">
        <authorList>
            <person name="Lanie J.A."/>
            <person name="Ng W.-L."/>
            <person name="Kazmierczak K.M."/>
            <person name="Andrzejewski T.M."/>
            <person name="Davidsen T.M."/>
            <person name="Wayne K.J."/>
            <person name="Tettelin H."/>
            <person name="Glass J.I."/>
            <person name="Rusch D."/>
            <person name="Podicherti R."/>
            <person name="Tsui H.-C.T."/>
            <person name="Winkler M.E."/>
        </authorList>
    </citation>
    <scope>NUCLEOTIDE SEQUENCE</scope>
</reference>
<dbReference type="SUPFAM" id="SSF54995">
    <property type="entry name" value="Ribosomal protein S6"/>
    <property type="match status" value="1"/>
</dbReference>
<dbReference type="EMBL" id="UINC01021048">
    <property type="protein sequence ID" value="SVA87780.1"/>
    <property type="molecule type" value="Genomic_DNA"/>
</dbReference>
<sequence>MRYYECLYIINPNYEDSRIDETMKMVSEKCSDYGLKIINHRIWGKKRLAYSIQKHKYGSFILLHFECKSIEKLKEFDRFMILQNDILRNQTVVLGKKPQIHNEDESKRDDSSSKDNDLPKKAVNNKDALIEEEVKEETKEETKEDIKEETKEDIKEETEEDTKEETEEDTKEETEEEAEEETKQESAKEEEK</sequence>
<evidence type="ECO:0008006" key="4">
    <source>
        <dbReference type="Google" id="ProtNLM"/>
    </source>
</evidence>
<feature type="compositionally biased region" description="Basic and acidic residues" evidence="2">
    <location>
        <begin position="100"/>
        <end position="120"/>
    </location>
</feature>
<evidence type="ECO:0000313" key="3">
    <source>
        <dbReference type="EMBL" id="SVA87780.1"/>
    </source>
</evidence>
<feature type="compositionally biased region" description="Acidic residues" evidence="2">
    <location>
        <begin position="155"/>
        <end position="180"/>
    </location>
</feature>
<name>A0A381ZEY2_9ZZZZ</name>
<proteinExistence type="inferred from homology"/>
<dbReference type="AlphaFoldDB" id="A0A381ZEY2"/>
<dbReference type="InterPro" id="IPR014717">
    <property type="entry name" value="Transl_elong_EF1B/ribsomal_bS6"/>
</dbReference>
<evidence type="ECO:0000256" key="2">
    <source>
        <dbReference type="SAM" id="MobiDB-lite"/>
    </source>
</evidence>
<dbReference type="GO" id="GO:0006412">
    <property type="term" value="P:translation"/>
    <property type="evidence" value="ECO:0007669"/>
    <property type="project" value="InterPro"/>
</dbReference>
<protein>
    <recommendedName>
        <fullName evidence="4">30S ribosomal protein S6</fullName>
    </recommendedName>
</protein>
<dbReference type="InterPro" id="IPR035980">
    <property type="entry name" value="Ribosomal_bS6_sf"/>
</dbReference>
<dbReference type="CDD" id="cd00473">
    <property type="entry name" value="bS6"/>
    <property type="match status" value="1"/>
</dbReference>
<dbReference type="InterPro" id="IPR000529">
    <property type="entry name" value="Ribosomal_bS6"/>
</dbReference>
<dbReference type="InterPro" id="IPR020814">
    <property type="entry name" value="Ribosomal_S6_plastid/chlpt"/>
</dbReference>
<dbReference type="GO" id="GO:0005840">
    <property type="term" value="C:ribosome"/>
    <property type="evidence" value="ECO:0007669"/>
    <property type="project" value="InterPro"/>
</dbReference>
<gene>
    <name evidence="3" type="ORF">METZ01_LOCUS140634</name>
</gene>
<dbReference type="GO" id="GO:0005737">
    <property type="term" value="C:cytoplasm"/>
    <property type="evidence" value="ECO:0007669"/>
    <property type="project" value="UniProtKB-ARBA"/>
</dbReference>
<organism evidence="3">
    <name type="scientific">marine metagenome</name>
    <dbReference type="NCBI Taxonomy" id="408172"/>
    <lineage>
        <taxon>unclassified sequences</taxon>
        <taxon>metagenomes</taxon>
        <taxon>ecological metagenomes</taxon>
    </lineage>
</organism>
<dbReference type="HAMAP" id="MF_00360">
    <property type="entry name" value="Ribosomal_bS6"/>
    <property type="match status" value="1"/>
</dbReference>
<dbReference type="PANTHER" id="PTHR21011:SF1">
    <property type="entry name" value="SMALL RIBOSOMAL SUBUNIT PROTEIN BS6M"/>
    <property type="match status" value="1"/>
</dbReference>
<dbReference type="NCBIfam" id="TIGR00166">
    <property type="entry name" value="S6"/>
    <property type="match status" value="1"/>
</dbReference>
<dbReference type="GO" id="GO:0003735">
    <property type="term" value="F:structural constituent of ribosome"/>
    <property type="evidence" value="ECO:0007669"/>
    <property type="project" value="InterPro"/>
</dbReference>
<accession>A0A381ZEY2</accession>